<reference evidence="1 2" key="1">
    <citation type="submission" date="2018-06" db="EMBL/GenBank/DDBJ databases">
        <title>Complete Genome Sequence of Desulfobacter hydrogenophilus (DSM3380).</title>
        <authorList>
            <person name="Marietou A."/>
            <person name="Schreiber L."/>
            <person name="Marshall I."/>
            <person name="Jorgensen B."/>
        </authorList>
    </citation>
    <scope>NUCLEOTIDE SEQUENCE [LARGE SCALE GENOMIC DNA]</scope>
    <source>
        <strain evidence="1 2">DSM 3380</strain>
    </source>
</reference>
<evidence type="ECO:0000313" key="2">
    <source>
        <dbReference type="Proteomes" id="UP000248798"/>
    </source>
</evidence>
<name>A0A328FDJ6_9BACT</name>
<dbReference type="AlphaFoldDB" id="A0A328FDJ6"/>
<comment type="caution">
    <text evidence="1">The sequence shown here is derived from an EMBL/GenBank/DDBJ whole genome shotgun (WGS) entry which is preliminary data.</text>
</comment>
<gene>
    <name evidence="1" type="ORF">DO021_07595</name>
</gene>
<organism evidence="1 2">
    <name type="scientific">Desulfobacter hydrogenophilus</name>
    <dbReference type="NCBI Taxonomy" id="2291"/>
    <lineage>
        <taxon>Bacteria</taxon>
        <taxon>Pseudomonadati</taxon>
        <taxon>Thermodesulfobacteriota</taxon>
        <taxon>Desulfobacteria</taxon>
        <taxon>Desulfobacterales</taxon>
        <taxon>Desulfobacteraceae</taxon>
        <taxon>Desulfobacter</taxon>
    </lineage>
</organism>
<dbReference type="EMBL" id="QLNI01000012">
    <property type="protein sequence ID" value="RAM02688.1"/>
    <property type="molecule type" value="Genomic_DNA"/>
</dbReference>
<protein>
    <submittedName>
        <fullName evidence="1">Uncharacterized protein</fullName>
    </submittedName>
</protein>
<dbReference type="Proteomes" id="UP000248798">
    <property type="component" value="Unassembled WGS sequence"/>
</dbReference>
<sequence length="69" mass="8055">MTIPFAGFCRLKLQIKKPQAVSACGFKKNDLFSAIQAGRYKNNTQNKNKICQFCGWSWIFPFYNYPRNI</sequence>
<accession>A0A328FDJ6</accession>
<evidence type="ECO:0000313" key="1">
    <source>
        <dbReference type="EMBL" id="RAM02688.1"/>
    </source>
</evidence>
<proteinExistence type="predicted"/>